<evidence type="ECO:0000259" key="9">
    <source>
        <dbReference type="Pfam" id="PF00082"/>
    </source>
</evidence>
<dbReference type="Pfam" id="PF05922">
    <property type="entry name" value="Inhibitor_I9"/>
    <property type="match status" value="1"/>
</dbReference>
<evidence type="ECO:0000256" key="4">
    <source>
        <dbReference type="ARBA" id="ARBA00022801"/>
    </source>
</evidence>
<dbReference type="InterPro" id="IPR010259">
    <property type="entry name" value="S8pro/Inhibitor_I9"/>
</dbReference>
<dbReference type="Proteomes" id="UP000029121">
    <property type="component" value="Unassembled WGS sequence"/>
</dbReference>
<keyword evidence="3" id="KW-0732">Signal</keyword>
<dbReference type="InterPro" id="IPR015500">
    <property type="entry name" value="Peptidase_S8_subtilisin-rel"/>
</dbReference>
<dbReference type="CDD" id="cd02120">
    <property type="entry name" value="PA_subtilisin_like"/>
    <property type="match status" value="1"/>
</dbReference>
<dbReference type="PANTHER" id="PTHR10795">
    <property type="entry name" value="PROPROTEIN CONVERTASE SUBTILISIN/KEXIN"/>
    <property type="match status" value="1"/>
</dbReference>
<dbReference type="InterPro" id="IPR000209">
    <property type="entry name" value="Peptidase_S8/S53_dom"/>
</dbReference>
<dbReference type="CDD" id="cd04852">
    <property type="entry name" value="Peptidases_S8_3"/>
    <property type="match status" value="1"/>
</dbReference>
<dbReference type="PRINTS" id="PR00723">
    <property type="entry name" value="SUBTILISIN"/>
</dbReference>
<feature type="domain" description="Peptidase S8/S53" evidence="9">
    <location>
        <begin position="121"/>
        <end position="556"/>
    </location>
</feature>
<evidence type="ECO:0000256" key="6">
    <source>
        <dbReference type="ARBA" id="ARBA00023180"/>
    </source>
</evidence>
<keyword evidence="13" id="KW-1185">Reference proteome</keyword>
<feature type="domain" description="Subtilisin-like protease fibronectin type-III" evidence="11">
    <location>
        <begin position="637"/>
        <end position="732"/>
    </location>
</feature>
<feature type="domain" description="Inhibitor I9" evidence="10">
    <location>
        <begin position="17"/>
        <end position="95"/>
    </location>
</feature>
<dbReference type="InterPro" id="IPR034197">
    <property type="entry name" value="Peptidases_S8_3"/>
</dbReference>
<evidence type="ECO:0000313" key="12">
    <source>
        <dbReference type="EMBL" id="EOA20029.1"/>
    </source>
</evidence>
<feature type="active site" description="Charge relay system" evidence="7 8">
    <location>
        <position position="130"/>
    </location>
</feature>
<evidence type="ECO:0000256" key="3">
    <source>
        <dbReference type="ARBA" id="ARBA00022729"/>
    </source>
</evidence>
<dbReference type="PROSITE" id="PS00138">
    <property type="entry name" value="SUBTILASE_SER"/>
    <property type="match status" value="1"/>
</dbReference>
<dbReference type="InterPro" id="IPR036852">
    <property type="entry name" value="Peptidase_S8/S53_dom_sf"/>
</dbReference>
<dbReference type="Pfam" id="PF00082">
    <property type="entry name" value="Peptidase_S8"/>
    <property type="match status" value="1"/>
</dbReference>
<dbReference type="PROSITE" id="PS00137">
    <property type="entry name" value="SUBTILASE_HIS"/>
    <property type="match status" value="1"/>
</dbReference>
<dbReference type="Gene3D" id="2.60.40.2310">
    <property type="match status" value="1"/>
</dbReference>
<dbReference type="EMBL" id="KB870810">
    <property type="protein sequence ID" value="EOA20029.1"/>
    <property type="molecule type" value="Genomic_DNA"/>
</dbReference>
<evidence type="ECO:0000256" key="5">
    <source>
        <dbReference type="ARBA" id="ARBA00022825"/>
    </source>
</evidence>
<name>R0GT43_9BRAS</name>
<dbReference type="GO" id="GO:0004252">
    <property type="term" value="F:serine-type endopeptidase activity"/>
    <property type="evidence" value="ECO:0007669"/>
    <property type="project" value="UniProtKB-UniRule"/>
</dbReference>
<dbReference type="InterPro" id="IPR045051">
    <property type="entry name" value="SBT"/>
</dbReference>
<dbReference type="KEGG" id="crb:17881501"/>
<dbReference type="InterPro" id="IPR022398">
    <property type="entry name" value="Peptidase_S8_His-AS"/>
</dbReference>
<dbReference type="FunFam" id="3.30.70.80:FF:000002">
    <property type="entry name" value="Subtilisin-like protease SBT5.3"/>
    <property type="match status" value="1"/>
</dbReference>
<dbReference type="GO" id="GO:0006508">
    <property type="term" value="P:proteolysis"/>
    <property type="evidence" value="ECO:0007669"/>
    <property type="project" value="UniProtKB-KW"/>
</dbReference>
<dbReference type="InterPro" id="IPR041469">
    <property type="entry name" value="Subtilisin-like_FN3"/>
</dbReference>
<dbReference type="Gene3D" id="3.40.50.200">
    <property type="entry name" value="Peptidase S8/S53 domain"/>
    <property type="match status" value="1"/>
</dbReference>
<dbReference type="OrthoDB" id="545077at2759"/>
<evidence type="ECO:0000256" key="1">
    <source>
        <dbReference type="ARBA" id="ARBA00011073"/>
    </source>
</evidence>
<evidence type="ECO:0000313" key="13">
    <source>
        <dbReference type="Proteomes" id="UP000029121"/>
    </source>
</evidence>
<keyword evidence="4 8" id="KW-0378">Hydrolase</keyword>
<protein>
    <submittedName>
        <fullName evidence="12">Uncharacterized protein</fullName>
    </submittedName>
</protein>
<sequence length="742" mass="80264">MVISAVAEGAYEDQTKVYIVYLGAIAHNHANLVTASHVAMLASLFGSEKDARESMVYSYRHGFSGFAAHMTDREAKKLSEHPEVVQVMPNRYYEMKTTRTFNYLGLYESTGKELLLDANMGEDVIIGVIDSGVWPESVSFNDKGLGPIPSRWKGKCVDGEEFVATKHCNKKLIGARYYIPSHMKKNKTGMTSDENDYMSARDSDVHGTHVASIAGGAFVPNVSNTVFGVGTARGGAPSARIAVYKVCWKIFGNDECASMDILKAMDDAIEDGVDVMSLSLGTSIPLLTETYKDNMLSYGAFHAISNGIPVLFAGGNDGPRAYTVDNIAPWVITVAATSLDRWFPTPLKLGNNVTILARAPYKGLEIQADFMYVESPNKITGAAKGKVVLAFLKKSADVYDYNLGIRKFGLKALIIASERDDNVEVVDIPIILNIDYEQGATMLNYISSTSSPTIKISSAITLSGPLVATKVAVFSSRGPNSVSPYVLKPDVAAPGVAILGASTPFMVSSENGFIALSGTSMSTPVVAGVVALLRAIHRDWSPAAIHSALVTTASTTDPYGEPIFADGFSEKLADPFDFGGGLVNPTKAADPGLVYNASAEDYMRFLCASGYDERSIGKMANKSDMYHCPSPRPSMLELNLPSITIPFLDRDVTVTRTVTNVGPIVSKYMVIVKPPLGVEITVTPNILLFNPLVQKLSFEVTVSTTHKSNSIYYFGSITWTDGSHFVSIPLSVRTERLMYFNH</sequence>
<keyword evidence="2 8" id="KW-0645">Protease</keyword>
<dbReference type="Gene3D" id="3.30.70.80">
    <property type="entry name" value="Peptidase S8 propeptide/proteinase inhibitor I9"/>
    <property type="match status" value="1"/>
</dbReference>
<dbReference type="SUPFAM" id="SSF52743">
    <property type="entry name" value="Subtilisin-like"/>
    <property type="match status" value="1"/>
</dbReference>
<gene>
    <name evidence="12" type="ORF">CARUB_v10000302mg</name>
</gene>
<dbReference type="Gene3D" id="3.50.30.30">
    <property type="match status" value="1"/>
</dbReference>
<dbReference type="InterPro" id="IPR023828">
    <property type="entry name" value="Peptidase_S8_Ser-AS"/>
</dbReference>
<dbReference type="eggNOG" id="ENOG502QSF0">
    <property type="taxonomic scope" value="Eukaryota"/>
</dbReference>
<feature type="active site" description="Charge relay system" evidence="7 8">
    <location>
        <position position="520"/>
    </location>
</feature>
<organism evidence="12 13">
    <name type="scientific">Capsella rubella</name>
    <dbReference type="NCBI Taxonomy" id="81985"/>
    <lineage>
        <taxon>Eukaryota</taxon>
        <taxon>Viridiplantae</taxon>
        <taxon>Streptophyta</taxon>
        <taxon>Embryophyta</taxon>
        <taxon>Tracheophyta</taxon>
        <taxon>Spermatophyta</taxon>
        <taxon>Magnoliopsida</taxon>
        <taxon>eudicotyledons</taxon>
        <taxon>Gunneridae</taxon>
        <taxon>Pentapetalae</taxon>
        <taxon>rosids</taxon>
        <taxon>malvids</taxon>
        <taxon>Brassicales</taxon>
        <taxon>Brassicaceae</taxon>
        <taxon>Camelineae</taxon>
        <taxon>Capsella</taxon>
    </lineage>
</organism>
<evidence type="ECO:0000256" key="8">
    <source>
        <dbReference type="PROSITE-ProRule" id="PRU01240"/>
    </source>
</evidence>
<dbReference type="FunFam" id="3.40.50.200:FF:000006">
    <property type="entry name" value="Subtilisin-like protease SBT1.5"/>
    <property type="match status" value="1"/>
</dbReference>
<dbReference type="FunFam" id="2.60.40.2310:FF:000001">
    <property type="entry name" value="Subtilisin-like protease SBT1.5"/>
    <property type="match status" value="1"/>
</dbReference>
<keyword evidence="6" id="KW-0325">Glycoprotein</keyword>
<dbReference type="AlphaFoldDB" id="R0GT43"/>
<proteinExistence type="inferred from homology"/>
<accession>R0GT43</accession>
<feature type="active site" description="Charge relay system" evidence="7 8">
    <location>
        <position position="206"/>
    </location>
</feature>
<evidence type="ECO:0000259" key="10">
    <source>
        <dbReference type="Pfam" id="PF05922"/>
    </source>
</evidence>
<evidence type="ECO:0000259" key="11">
    <source>
        <dbReference type="Pfam" id="PF17766"/>
    </source>
</evidence>
<dbReference type="MEROPS" id="S08.A37"/>
<evidence type="ECO:0000256" key="7">
    <source>
        <dbReference type="PIRSR" id="PIRSR615500-1"/>
    </source>
</evidence>
<dbReference type="InterPro" id="IPR037045">
    <property type="entry name" value="S8pro/Inhibitor_I9_sf"/>
</dbReference>
<dbReference type="Pfam" id="PF17766">
    <property type="entry name" value="fn3_6"/>
    <property type="match status" value="1"/>
</dbReference>
<comment type="similarity">
    <text evidence="1 8">Belongs to the peptidase S8 family.</text>
</comment>
<keyword evidence="5 8" id="KW-0720">Serine protease</keyword>
<dbReference type="STRING" id="81985.R0GT43"/>
<evidence type="ECO:0000256" key="2">
    <source>
        <dbReference type="ARBA" id="ARBA00022670"/>
    </source>
</evidence>
<dbReference type="PROSITE" id="PS51892">
    <property type="entry name" value="SUBTILASE"/>
    <property type="match status" value="1"/>
</dbReference>
<reference evidence="13" key="1">
    <citation type="journal article" date="2013" name="Nat. Genet.">
        <title>The Capsella rubella genome and the genomic consequences of rapid mating system evolution.</title>
        <authorList>
            <person name="Slotte T."/>
            <person name="Hazzouri K.M."/>
            <person name="Agren J.A."/>
            <person name="Koenig D."/>
            <person name="Maumus F."/>
            <person name="Guo Y.L."/>
            <person name="Steige K."/>
            <person name="Platts A.E."/>
            <person name="Escobar J.S."/>
            <person name="Newman L.K."/>
            <person name="Wang W."/>
            <person name="Mandakova T."/>
            <person name="Vello E."/>
            <person name="Smith L.M."/>
            <person name="Henz S.R."/>
            <person name="Steffen J."/>
            <person name="Takuno S."/>
            <person name="Brandvain Y."/>
            <person name="Coop G."/>
            <person name="Andolfatto P."/>
            <person name="Hu T.T."/>
            <person name="Blanchette M."/>
            <person name="Clark R.M."/>
            <person name="Quesneville H."/>
            <person name="Nordborg M."/>
            <person name="Gaut B.S."/>
            <person name="Lysak M.A."/>
            <person name="Jenkins J."/>
            <person name="Grimwood J."/>
            <person name="Chapman J."/>
            <person name="Prochnik S."/>
            <person name="Shu S."/>
            <person name="Rokhsar D."/>
            <person name="Schmutz J."/>
            <person name="Weigel D."/>
            <person name="Wright S.I."/>
        </authorList>
    </citation>
    <scope>NUCLEOTIDE SEQUENCE [LARGE SCALE GENOMIC DNA]</scope>
    <source>
        <strain evidence="13">cv. Monte Gargano</strain>
    </source>
</reference>